<evidence type="ECO:0000313" key="2">
    <source>
        <dbReference type="EMBL" id="KFO35044.1"/>
    </source>
</evidence>
<proteinExistence type="predicted"/>
<reference evidence="2 3" key="1">
    <citation type="submission" date="2013-11" db="EMBL/GenBank/DDBJ databases">
        <title>The Damaraland mole rat (Fukomys damarensis) genome and evolution of African mole rats.</title>
        <authorList>
            <person name="Gladyshev V.N."/>
            <person name="Fang X."/>
        </authorList>
    </citation>
    <scope>NUCLEOTIDE SEQUENCE [LARGE SCALE GENOMIC DNA]</scope>
    <source>
        <tissue evidence="2">Liver</tissue>
    </source>
</reference>
<name>A0A091DSB8_FUKDA</name>
<evidence type="ECO:0000256" key="1">
    <source>
        <dbReference type="SAM" id="MobiDB-lite"/>
    </source>
</evidence>
<dbReference type="AlphaFoldDB" id="A0A091DSB8"/>
<dbReference type="Proteomes" id="UP000028990">
    <property type="component" value="Unassembled WGS sequence"/>
</dbReference>
<sequence length="172" mass="17990">MRAAAGEKAEDTLPRAPFQEAAWPPAPPVPVRDVDRRAPGLQSPQRSRRGCGSPATAAAALSYTVVRGSGASTIHQPYVSRNWTPVFHVLFAPLSTLTLCRAQLPSLPRALGSVATTLEDVGVAQAVWAAGSLLNPVAVNRVLNPSWGSLVEIISSLILAQEGLLGTLSGHS</sequence>
<feature type="compositionally biased region" description="Basic and acidic residues" evidence="1">
    <location>
        <begin position="1"/>
        <end position="13"/>
    </location>
</feature>
<dbReference type="EMBL" id="KN121895">
    <property type="protein sequence ID" value="KFO35044.1"/>
    <property type="molecule type" value="Genomic_DNA"/>
</dbReference>
<protein>
    <submittedName>
        <fullName evidence="2">Uncharacterized protein</fullName>
    </submittedName>
</protein>
<accession>A0A091DSB8</accession>
<gene>
    <name evidence="2" type="ORF">H920_03561</name>
</gene>
<evidence type="ECO:0000313" key="3">
    <source>
        <dbReference type="Proteomes" id="UP000028990"/>
    </source>
</evidence>
<organism evidence="2 3">
    <name type="scientific">Fukomys damarensis</name>
    <name type="common">Damaraland mole rat</name>
    <name type="synonym">Cryptomys damarensis</name>
    <dbReference type="NCBI Taxonomy" id="885580"/>
    <lineage>
        <taxon>Eukaryota</taxon>
        <taxon>Metazoa</taxon>
        <taxon>Chordata</taxon>
        <taxon>Craniata</taxon>
        <taxon>Vertebrata</taxon>
        <taxon>Euteleostomi</taxon>
        <taxon>Mammalia</taxon>
        <taxon>Eutheria</taxon>
        <taxon>Euarchontoglires</taxon>
        <taxon>Glires</taxon>
        <taxon>Rodentia</taxon>
        <taxon>Hystricomorpha</taxon>
        <taxon>Bathyergidae</taxon>
        <taxon>Fukomys</taxon>
    </lineage>
</organism>
<keyword evidence="3" id="KW-1185">Reference proteome</keyword>
<feature type="region of interest" description="Disordered" evidence="1">
    <location>
        <begin position="1"/>
        <end position="53"/>
    </location>
</feature>